<evidence type="ECO:0000259" key="5">
    <source>
        <dbReference type="PROSITE" id="PS50042"/>
    </source>
</evidence>
<dbReference type="PANTHER" id="PTHR43065">
    <property type="entry name" value="SENSOR HISTIDINE KINASE"/>
    <property type="match status" value="1"/>
</dbReference>
<reference evidence="7 8" key="1">
    <citation type="submission" date="2017-06" db="EMBL/GenBank/DDBJ databases">
        <title>Genome sequencing of cyanobaciteial culture collection at National Institute for Environmental Studies (NIES).</title>
        <authorList>
            <person name="Hirose Y."/>
            <person name="Shimura Y."/>
            <person name="Fujisawa T."/>
            <person name="Nakamura Y."/>
            <person name="Kawachi M."/>
        </authorList>
    </citation>
    <scope>NUCLEOTIDE SEQUENCE [LARGE SCALE GENOMIC DNA]</scope>
    <source>
        <strain evidence="7 8">NIES-37</strain>
    </source>
</reference>
<gene>
    <name evidence="7" type="ORF">NIES37_12940</name>
</gene>
<keyword evidence="4" id="KW-0902">Two-component regulatory system</keyword>
<evidence type="ECO:0000256" key="4">
    <source>
        <dbReference type="ARBA" id="ARBA00023012"/>
    </source>
</evidence>
<dbReference type="PROSITE" id="PS50042">
    <property type="entry name" value="CNMP_BINDING_3"/>
    <property type="match status" value="1"/>
</dbReference>
<keyword evidence="3" id="KW-0418">Kinase</keyword>
<evidence type="ECO:0000313" key="8">
    <source>
        <dbReference type="Proteomes" id="UP000218785"/>
    </source>
</evidence>
<evidence type="ECO:0000256" key="3">
    <source>
        <dbReference type="ARBA" id="ARBA00022777"/>
    </source>
</evidence>
<dbReference type="InterPro" id="IPR018490">
    <property type="entry name" value="cNMP-bd_dom_sf"/>
</dbReference>
<evidence type="ECO:0000259" key="6">
    <source>
        <dbReference type="PROSITE" id="PS50109"/>
    </source>
</evidence>
<dbReference type="Pfam" id="PF02518">
    <property type="entry name" value="HATPase_c"/>
    <property type="match status" value="1"/>
</dbReference>
<dbReference type="PANTHER" id="PTHR43065:SF48">
    <property type="entry name" value="HISTIDINE KINASE"/>
    <property type="match status" value="1"/>
</dbReference>
<dbReference type="SMART" id="SM00387">
    <property type="entry name" value="HATPase_c"/>
    <property type="match status" value="1"/>
</dbReference>
<proteinExistence type="predicted"/>
<dbReference type="EMBL" id="AP018248">
    <property type="protein sequence ID" value="BAY97356.1"/>
    <property type="molecule type" value="Genomic_DNA"/>
</dbReference>
<feature type="domain" description="Histidine kinase" evidence="6">
    <location>
        <begin position="284"/>
        <end position="456"/>
    </location>
</feature>
<dbReference type="GO" id="GO:0004673">
    <property type="term" value="F:protein histidine kinase activity"/>
    <property type="evidence" value="ECO:0007669"/>
    <property type="project" value="UniProtKB-EC"/>
</dbReference>
<dbReference type="Proteomes" id="UP000218785">
    <property type="component" value="Chromosome"/>
</dbReference>
<dbReference type="InterPro" id="IPR004358">
    <property type="entry name" value="Sig_transdc_His_kin-like_C"/>
</dbReference>
<dbReference type="InterPro" id="IPR000595">
    <property type="entry name" value="cNMP-bd_dom"/>
</dbReference>
<dbReference type="InterPro" id="IPR036890">
    <property type="entry name" value="HATPase_C_sf"/>
</dbReference>
<dbReference type="EC" id="2.7.13.3" evidence="2"/>
<comment type="catalytic activity">
    <reaction evidence="1">
        <text>ATP + protein L-histidine = ADP + protein N-phospho-L-histidine.</text>
        <dbReference type="EC" id="2.7.13.3"/>
    </reaction>
</comment>
<dbReference type="CDD" id="cd00038">
    <property type="entry name" value="CAP_ED"/>
    <property type="match status" value="1"/>
</dbReference>
<evidence type="ECO:0000313" key="7">
    <source>
        <dbReference type="EMBL" id="BAY97356.1"/>
    </source>
</evidence>
<dbReference type="InterPro" id="IPR003594">
    <property type="entry name" value="HATPase_dom"/>
</dbReference>
<evidence type="ECO:0000256" key="2">
    <source>
        <dbReference type="ARBA" id="ARBA00012438"/>
    </source>
</evidence>
<keyword evidence="3" id="KW-0808">Transferase</keyword>
<organism evidence="7 8">
    <name type="scientific">Tolypothrix tenuis PCC 7101</name>
    <dbReference type="NCBI Taxonomy" id="231146"/>
    <lineage>
        <taxon>Bacteria</taxon>
        <taxon>Bacillati</taxon>
        <taxon>Cyanobacteriota</taxon>
        <taxon>Cyanophyceae</taxon>
        <taxon>Nostocales</taxon>
        <taxon>Tolypothrichaceae</taxon>
        <taxon>Tolypothrix</taxon>
    </lineage>
</organism>
<dbReference type="SUPFAM" id="SSF55874">
    <property type="entry name" value="ATPase domain of HSP90 chaperone/DNA topoisomerase II/histidine kinase"/>
    <property type="match status" value="1"/>
</dbReference>
<dbReference type="AlphaFoldDB" id="A0A1Z4MV47"/>
<dbReference type="GO" id="GO:0000160">
    <property type="term" value="P:phosphorelay signal transduction system"/>
    <property type="evidence" value="ECO:0007669"/>
    <property type="project" value="UniProtKB-KW"/>
</dbReference>
<protein>
    <recommendedName>
        <fullName evidence="2">histidine kinase</fullName>
        <ecNumber evidence="2">2.7.13.3</ecNumber>
    </recommendedName>
</protein>
<dbReference type="Gene3D" id="3.30.565.10">
    <property type="entry name" value="Histidine kinase-like ATPase, C-terminal domain"/>
    <property type="match status" value="1"/>
</dbReference>
<keyword evidence="8" id="KW-1185">Reference proteome</keyword>
<dbReference type="SMART" id="SM00100">
    <property type="entry name" value="cNMP"/>
    <property type="match status" value="1"/>
</dbReference>
<dbReference type="Pfam" id="PF00027">
    <property type="entry name" value="cNMP_binding"/>
    <property type="match status" value="1"/>
</dbReference>
<dbReference type="SUPFAM" id="SSF51206">
    <property type="entry name" value="cAMP-binding domain-like"/>
    <property type="match status" value="1"/>
</dbReference>
<feature type="domain" description="Cyclic nucleotide-binding" evidence="5">
    <location>
        <begin position="10"/>
        <end position="129"/>
    </location>
</feature>
<dbReference type="KEGG" id="ttq:NIES37_12940"/>
<dbReference type="InterPro" id="IPR005467">
    <property type="entry name" value="His_kinase_dom"/>
</dbReference>
<dbReference type="InterPro" id="IPR014710">
    <property type="entry name" value="RmlC-like_jellyroll"/>
</dbReference>
<evidence type="ECO:0000256" key="1">
    <source>
        <dbReference type="ARBA" id="ARBA00000085"/>
    </source>
</evidence>
<name>A0A1Z4MV47_9CYAN</name>
<dbReference type="Gene3D" id="1.10.287.130">
    <property type="match status" value="1"/>
</dbReference>
<accession>A0A1Z4MV47</accession>
<dbReference type="RefSeq" id="WP_096574425.1">
    <property type="nucleotide sequence ID" value="NZ_CAWNJS010000001.1"/>
</dbReference>
<dbReference type="PRINTS" id="PR00344">
    <property type="entry name" value="BCTRLSENSOR"/>
</dbReference>
<dbReference type="PROSITE" id="PS50109">
    <property type="entry name" value="HIS_KIN"/>
    <property type="match status" value="1"/>
</dbReference>
<sequence>MLQEPNAIALFPQLSDEVLQHLQDYGTEIDLNVGEYLFKEGEHSYDFHVVLDGEIQVTKQVGGQEKLLAKHQRGEFIGELSILTEADSFATGYATQPSRVLKLELKTFKQIIATFPPLADVVLSTFAARTKAVESQLQQQEQLASLGKLSAGLAHELKNPAAAGARVAEELRKRFQESQTLALRLHQYSFTPAQLDFLAQLQQDNRVSHKLDLISQSDREDEITDWLEDHQVNQAWEITSTLVDAGLDAEKLDALADQIPDVAISDVVHWLGANLTTLGLIGEIEQSTARISELVQSIKSYAHINPLLQHQVDVHQGIENTLTMLGHKLKGGIAVTREYSQNLPLINTYGSELNQVWTNLLDNAIDALEGKGKIWIRTYQKDNYVIVEIADNGPGIPPEIQTRIFEPFFTTKGVGKGSGLGLDIVHSLIADKHHGQIHLHSQPGDTKFQILLPIVGNGEGVMDNG</sequence>
<dbReference type="Gene3D" id="2.60.120.10">
    <property type="entry name" value="Jelly Rolls"/>
    <property type="match status" value="1"/>
</dbReference>